<dbReference type="Pfam" id="PF03116">
    <property type="entry name" value="NQR2_RnfD_RnfE"/>
    <property type="match status" value="1"/>
</dbReference>
<keyword evidence="6 10" id="KW-1278">Translocase</keyword>
<evidence type="ECO:0000313" key="12">
    <source>
        <dbReference type="Proteomes" id="UP000007394"/>
    </source>
</evidence>
<protein>
    <recommendedName>
        <fullName evidence="10">Ion-translocating oxidoreductase complex subunit D</fullName>
        <ecNumber evidence="10">7.-.-.-</ecNumber>
    </recommendedName>
    <alternativeName>
        <fullName evidence="10">Rnf electron transport complex subunit D</fullName>
    </alternativeName>
</protein>
<keyword evidence="7 10" id="KW-0249">Electron transport</keyword>
<dbReference type="PANTHER" id="PTHR30578:SF0">
    <property type="entry name" value="ION-TRANSLOCATING OXIDOREDUCTASE COMPLEX SUBUNIT D"/>
    <property type="match status" value="1"/>
</dbReference>
<dbReference type="Proteomes" id="UP000007394">
    <property type="component" value="Chromosome"/>
</dbReference>
<dbReference type="EMBL" id="CP003418">
    <property type="protein sequence ID" value="AFH47964.1"/>
    <property type="molecule type" value="Genomic_DNA"/>
</dbReference>
<reference evidence="11 12" key="1">
    <citation type="journal article" date="2012" name="Front. Microbiol.">
        <title>Complete genome of Ignavibacterium album, a metabolically versatile, flagellated, facultative anaerobe from the phylum Chlorobi.</title>
        <authorList>
            <person name="Liu Z."/>
            <person name="Frigaard N.-U."/>
            <person name="Vogl K."/>
            <person name="Iino T."/>
            <person name="Ohkuma M."/>
            <person name="Overmann J."/>
            <person name="Bryant D.A."/>
        </authorList>
    </citation>
    <scope>NUCLEOTIDE SEQUENCE [LARGE SCALE GENOMIC DNA]</scope>
    <source>
        <strain evidence="12">DSM 19864 / JCM 16511 / NBRC 101810 / Mat9-16</strain>
    </source>
</reference>
<dbReference type="AlphaFoldDB" id="I0AG57"/>
<evidence type="ECO:0000256" key="6">
    <source>
        <dbReference type="ARBA" id="ARBA00022967"/>
    </source>
</evidence>
<dbReference type="PANTHER" id="PTHR30578">
    <property type="entry name" value="ELECTRON TRANSPORT COMPLEX PROTEIN RNFD"/>
    <property type="match status" value="1"/>
</dbReference>
<keyword evidence="5 10" id="KW-0812">Transmembrane</keyword>
<comment type="function">
    <text evidence="10">Part of a membrane-bound complex that couples electron transfer with translocation of ions across the membrane.</text>
</comment>
<dbReference type="RefSeq" id="WP_014559123.1">
    <property type="nucleotide sequence ID" value="NC_017464.1"/>
</dbReference>
<dbReference type="GO" id="GO:0055085">
    <property type="term" value="P:transmembrane transport"/>
    <property type="evidence" value="ECO:0007669"/>
    <property type="project" value="InterPro"/>
</dbReference>
<comment type="subunit">
    <text evidence="10">The complex is composed of six subunits: RnfA, RnfB, RnfC, RnfD, RnfE and RnfG.</text>
</comment>
<dbReference type="OrthoDB" id="9776359at2"/>
<sequence>MADTQILIEPKQKVYFDLTTSPHLHSQWSTAKVMWFVNLALVPCVASALIFFGIQQILIMLVAVLFAVGTEAAIQAIRKKKVTLFDGSAALTGLLLSLTLPPNFSLSATAIGSIVAIGLGKQIFGGIGYNIFNPALVGRAFLQAAFPVQITTWTKPNYAVDSITSATPLAAFKFDKLLTETYSLAIGNVGGSLGETSAIAVLIGGIFLIAVGIVNWRIPISMIIGMFVFGGALWIINPQQHPSPVFQIFAGSFLFGAMFMATDWVTSPITGKGMWIFGLGISLVLILIRTFGGLPEGVMYSILFMNSFVPIINRYTRPRIFGEQKEVKK</sequence>
<evidence type="ECO:0000256" key="7">
    <source>
        <dbReference type="ARBA" id="ARBA00022982"/>
    </source>
</evidence>
<evidence type="ECO:0000256" key="9">
    <source>
        <dbReference type="ARBA" id="ARBA00023136"/>
    </source>
</evidence>
<evidence type="ECO:0000256" key="10">
    <source>
        <dbReference type="HAMAP-Rule" id="MF_00462"/>
    </source>
</evidence>
<dbReference type="HOGENOM" id="CLU_042020_1_0_10"/>
<feature type="transmembrane region" description="Helical" evidence="10">
    <location>
        <begin position="243"/>
        <end position="261"/>
    </location>
</feature>
<keyword evidence="4 10" id="KW-0288">FMN</keyword>
<dbReference type="NCBIfam" id="TIGR01946">
    <property type="entry name" value="rnfD"/>
    <property type="match status" value="1"/>
</dbReference>
<keyword evidence="10" id="KW-1003">Cell membrane</keyword>
<comment type="similarity">
    <text evidence="10">Belongs to the NqrB/RnfD family.</text>
</comment>
<keyword evidence="8 10" id="KW-1133">Transmembrane helix</keyword>
<evidence type="ECO:0000256" key="8">
    <source>
        <dbReference type="ARBA" id="ARBA00022989"/>
    </source>
</evidence>
<feature type="modified residue" description="FMN phosphoryl threonine" evidence="10">
    <location>
        <position position="167"/>
    </location>
</feature>
<keyword evidence="9 10" id="KW-0472">Membrane</keyword>
<feature type="transmembrane region" description="Helical" evidence="10">
    <location>
        <begin position="220"/>
        <end position="237"/>
    </location>
</feature>
<proteinExistence type="inferred from homology"/>
<evidence type="ECO:0000256" key="4">
    <source>
        <dbReference type="ARBA" id="ARBA00022643"/>
    </source>
</evidence>
<evidence type="ECO:0000256" key="1">
    <source>
        <dbReference type="ARBA" id="ARBA00022448"/>
    </source>
</evidence>
<evidence type="ECO:0000256" key="2">
    <source>
        <dbReference type="ARBA" id="ARBA00022553"/>
    </source>
</evidence>
<keyword evidence="2 10" id="KW-0597">Phosphoprotein</keyword>
<keyword evidence="3 10" id="KW-0285">Flavoprotein</keyword>
<comment type="cofactor">
    <cofactor evidence="10">
        <name>FMN</name>
        <dbReference type="ChEBI" id="CHEBI:58210"/>
    </cofactor>
</comment>
<keyword evidence="12" id="KW-1185">Reference proteome</keyword>
<feature type="transmembrane region" description="Helical" evidence="10">
    <location>
        <begin position="89"/>
        <end position="119"/>
    </location>
</feature>
<evidence type="ECO:0000256" key="5">
    <source>
        <dbReference type="ARBA" id="ARBA00022692"/>
    </source>
</evidence>
<feature type="transmembrane region" description="Helical" evidence="10">
    <location>
        <begin position="33"/>
        <end position="51"/>
    </location>
</feature>
<evidence type="ECO:0000256" key="3">
    <source>
        <dbReference type="ARBA" id="ARBA00022630"/>
    </source>
</evidence>
<dbReference type="KEGG" id="ial:IALB_0252"/>
<organism evidence="11 12">
    <name type="scientific">Ignavibacterium album (strain DSM 19864 / JCM 16511 / NBRC 101810 / Mat9-16)</name>
    <dbReference type="NCBI Taxonomy" id="945713"/>
    <lineage>
        <taxon>Bacteria</taxon>
        <taxon>Pseudomonadati</taxon>
        <taxon>Ignavibacteriota</taxon>
        <taxon>Ignavibacteria</taxon>
        <taxon>Ignavibacteriales</taxon>
        <taxon>Ignavibacteriaceae</taxon>
        <taxon>Ignavibacterium</taxon>
    </lineage>
</organism>
<keyword evidence="1 10" id="KW-0813">Transport</keyword>
<dbReference type="STRING" id="945713.IALB_0252"/>
<dbReference type="eggNOG" id="COG4658">
    <property type="taxonomic scope" value="Bacteria"/>
</dbReference>
<dbReference type="HAMAP" id="MF_00462">
    <property type="entry name" value="RsxD_RnfD"/>
    <property type="match status" value="1"/>
</dbReference>
<gene>
    <name evidence="10 11" type="primary">rnfD</name>
    <name evidence="11" type="ordered locus">IALB_0252</name>
</gene>
<evidence type="ECO:0000313" key="11">
    <source>
        <dbReference type="EMBL" id="AFH47964.1"/>
    </source>
</evidence>
<dbReference type="GO" id="GO:0022900">
    <property type="term" value="P:electron transport chain"/>
    <property type="evidence" value="ECO:0007669"/>
    <property type="project" value="UniProtKB-UniRule"/>
</dbReference>
<accession>I0AG57</accession>
<feature type="transmembrane region" description="Helical" evidence="10">
    <location>
        <begin position="57"/>
        <end position="77"/>
    </location>
</feature>
<feature type="transmembrane region" description="Helical" evidence="10">
    <location>
        <begin position="273"/>
        <end position="292"/>
    </location>
</feature>
<dbReference type="GO" id="GO:0005886">
    <property type="term" value="C:plasma membrane"/>
    <property type="evidence" value="ECO:0007669"/>
    <property type="project" value="UniProtKB-SubCell"/>
</dbReference>
<feature type="transmembrane region" description="Helical" evidence="10">
    <location>
        <begin position="298"/>
        <end position="316"/>
    </location>
</feature>
<dbReference type="InterPro" id="IPR011303">
    <property type="entry name" value="RnfD_bac"/>
</dbReference>
<dbReference type="EC" id="7.-.-.-" evidence="10"/>
<dbReference type="InterPro" id="IPR004338">
    <property type="entry name" value="NqrB/RnfD"/>
</dbReference>
<comment type="subcellular location">
    <subcellularLocation>
        <location evidence="10">Cell inner membrane</location>
        <topology evidence="10">Multi-pass membrane protein</topology>
    </subcellularLocation>
</comment>
<dbReference type="PATRIC" id="fig|945713.3.peg.251"/>
<name>I0AG57_IGNAJ</name>
<keyword evidence="10" id="KW-0997">Cell inner membrane</keyword>